<feature type="domain" description="Formyl transferase N-terminal" evidence="1">
    <location>
        <begin position="34"/>
        <end position="120"/>
    </location>
</feature>
<dbReference type="InterPro" id="IPR002376">
    <property type="entry name" value="Formyl_transf_N"/>
</dbReference>
<sequence>MNTYIVVSSKPWNRHLSSRLQQRVGGKWLQIKRKEEFVYKQLKKIEPKYILIPHWSYIIPEKIFENFECIVFHMTDLPYGRGGSPLQNLIKEGHEQTQISAIQVEKDLDAGDIYLKRPLSLLGTAEEIFIRADKVIEEMIVNIIEEDPEPKRQQGQVVTFSRRKPEDSRIKGITGLEELFDHIRMLDAEGYPNAFLETESFRLEFKRASLKTDKLLADVRIFQK</sequence>
<dbReference type="Pfam" id="PF21553">
    <property type="entry name" value="Formyl_trans_C_2"/>
    <property type="match status" value="1"/>
</dbReference>
<dbReference type="STRING" id="1194090.SAMN05443144_12542"/>
<dbReference type="InterPro" id="IPR049355">
    <property type="entry name" value="Formyl_trans-like_C"/>
</dbReference>
<keyword evidence="3" id="KW-0808">Transferase</keyword>
<dbReference type="Pfam" id="PF00551">
    <property type="entry name" value="Formyl_trans_N"/>
    <property type="match status" value="1"/>
</dbReference>
<reference evidence="3 4" key="1">
    <citation type="submission" date="2016-11" db="EMBL/GenBank/DDBJ databases">
        <authorList>
            <person name="Jaros S."/>
            <person name="Januszkiewicz K."/>
            <person name="Wedrychowicz H."/>
        </authorList>
    </citation>
    <scope>NUCLEOTIDE SEQUENCE [LARGE SCALE GENOMIC DNA]</scope>
    <source>
        <strain evidence="3 4">DSM 21986</strain>
    </source>
</reference>
<dbReference type="GO" id="GO:0016740">
    <property type="term" value="F:transferase activity"/>
    <property type="evidence" value="ECO:0007669"/>
    <property type="project" value="UniProtKB-KW"/>
</dbReference>
<evidence type="ECO:0000259" key="1">
    <source>
        <dbReference type="Pfam" id="PF00551"/>
    </source>
</evidence>
<evidence type="ECO:0000313" key="3">
    <source>
        <dbReference type="EMBL" id="SHG34390.1"/>
    </source>
</evidence>
<protein>
    <submittedName>
        <fullName evidence="3">Methionyl-tRNA formyltransferase</fullName>
    </submittedName>
</protein>
<dbReference type="Proteomes" id="UP000184041">
    <property type="component" value="Unassembled WGS sequence"/>
</dbReference>
<name>A0A1M5J2E8_9BACT</name>
<organism evidence="3 4">
    <name type="scientific">Fodinibius roseus</name>
    <dbReference type="NCBI Taxonomy" id="1194090"/>
    <lineage>
        <taxon>Bacteria</taxon>
        <taxon>Pseudomonadati</taxon>
        <taxon>Balneolota</taxon>
        <taxon>Balneolia</taxon>
        <taxon>Balneolales</taxon>
        <taxon>Balneolaceae</taxon>
        <taxon>Fodinibius</taxon>
    </lineage>
</organism>
<dbReference type="EMBL" id="FQUS01000025">
    <property type="protein sequence ID" value="SHG34390.1"/>
    <property type="molecule type" value="Genomic_DNA"/>
</dbReference>
<dbReference type="AlphaFoldDB" id="A0A1M5J2E8"/>
<dbReference type="Gene3D" id="3.40.50.170">
    <property type="entry name" value="Formyl transferase, N-terminal domain"/>
    <property type="match status" value="1"/>
</dbReference>
<evidence type="ECO:0000313" key="4">
    <source>
        <dbReference type="Proteomes" id="UP000184041"/>
    </source>
</evidence>
<feature type="domain" description="Methionyl-tRNA formyltransferase-like C-terminal" evidence="2">
    <location>
        <begin position="165"/>
        <end position="221"/>
    </location>
</feature>
<dbReference type="RefSeq" id="WP_073067655.1">
    <property type="nucleotide sequence ID" value="NZ_FQUS01000025.1"/>
</dbReference>
<dbReference type="InterPro" id="IPR011034">
    <property type="entry name" value="Formyl_transferase-like_C_sf"/>
</dbReference>
<proteinExistence type="predicted"/>
<dbReference type="InterPro" id="IPR036477">
    <property type="entry name" value="Formyl_transf_N_sf"/>
</dbReference>
<dbReference type="OrthoDB" id="9802815at2"/>
<dbReference type="SUPFAM" id="SSF50486">
    <property type="entry name" value="FMT C-terminal domain-like"/>
    <property type="match status" value="1"/>
</dbReference>
<evidence type="ECO:0000259" key="2">
    <source>
        <dbReference type="Pfam" id="PF21553"/>
    </source>
</evidence>
<keyword evidence="4" id="KW-1185">Reference proteome</keyword>
<gene>
    <name evidence="3" type="ORF">SAMN05443144_12542</name>
</gene>
<dbReference type="CDD" id="cd08821">
    <property type="entry name" value="FMT_core_like_1"/>
    <property type="match status" value="1"/>
</dbReference>
<accession>A0A1M5J2E8</accession>
<dbReference type="SUPFAM" id="SSF53328">
    <property type="entry name" value="Formyltransferase"/>
    <property type="match status" value="1"/>
</dbReference>
<dbReference type="Gene3D" id="3.10.25.20">
    <property type="match status" value="1"/>
</dbReference>